<evidence type="ECO:0000256" key="1">
    <source>
        <dbReference type="SAM" id="MobiDB-lite"/>
    </source>
</evidence>
<sequence length="239" mass="26184">MGSYLSSYLSRYLRTAHATLRPSVWARRLPPPRPALRQRAREQGRNPCAHPKRCAPTQPLPPTPPGWHPGRACRGQMPEARRRFPGPGPRGRDVPAAPKGMMTLRIRGARHPRRLQSPRPDPCARETVLRALSQCSKGRAKFDGPLWFETPDAKRRRRSPLCGRSAFAPVGRRGAALPLVPRPGPLLPVQPCGPEAPAAHPEPPPCAPHPNARAPPAPATRYQPPPPENLKPEVTTVSG</sequence>
<dbReference type="EMBL" id="JAULJE010000022">
    <property type="protein sequence ID" value="KAK1328847.1"/>
    <property type="molecule type" value="Genomic_DNA"/>
</dbReference>
<comment type="caution">
    <text evidence="2">The sequence shown here is derived from an EMBL/GenBank/DDBJ whole genome shotgun (WGS) entry which is preliminary data.</text>
</comment>
<evidence type="ECO:0000313" key="3">
    <source>
        <dbReference type="Proteomes" id="UP001177744"/>
    </source>
</evidence>
<keyword evidence="3" id="KW-1185">Reference proteome</keyword>
<feature type="compositionally biased region" description="Low complexity" evidence="1">
    <location>
        <begin position="189"/>
        <end position="199"/>
    </location>
</feature>
<dbReference type="AlphaFoldDB" id="A0AA40LE52"/>
<gene>
    <name evidence="2" type="ORF">QTO34_011017</name>
</gene>
<feature type="compositionally biased region" description="Pro residues" evidence="1">
    <location>
        <begin position="58"/>
        <end position="67"/>
    </location>
</feature>
<evidence type="ECO:0008006" key="4">
    <source>
        <dbReference type="Google" id="ProtNLM"/>
    </source>
</evidence>
<organism evidence="2 3">
    <name type="scientific">Cnephaeus nilssonii</name>
    <name type="common">Northern bat</name>
    <name type="synonym">Eptesicus nilssonii</name>
    <dbReference type="NCBI Taxonomy" id="3371016"/>
    <lineage>
        <taxon>Eukaryota</taxon>
        <taxon>Metazoa</taxon>
        <taxon>Chordata</taxon>
        <taxon>Craniata</taxon>
        <taxon>Vertebrata</taxon>
        <taxon>Euteleostomi</taxon>
        <taxon>Mammalia</taxon>
        <taxon>Eutheria</taxon>
        <taxon>Laurasiatheria</taxon>
        <taxon>Chiroptera</taxon>
        <taxon>Yangochiroptera</taxon>
        <taxon>Vespertilionidae</taxon>
        <taxon>Cnephaeus</taxon>
    </lineage>
</organism>
<feature type="compositionally biased region" description="Pro residues" evidence="1">
    <location>
        <begin position="200"/>
        <end position="229"/>
    </location>
</feature>
<feature type="region of interest" description="Disordered" evidence="1">
    <location>
        <begin position="181"/>
        <end position="239"/>
    </location>
</feature>
<evidence type="ECO:0000313" key="2">
    <source>
        <dbReference type="EMBL" id="KAK1328847.1"/>
    </source>
</evidence>
<feature type="region of interest" description="Disordered" evidence="1">
    <location>
        <begin position="29"/>
        <end position="97"/>
    </location>
</feature>
<name>A0AA40LE52_CNENI</name>
<protein>
    <recommendedName>
        <fullName evidence="4">POM121-like protein 12</fullName>
    </recommendedName>
</protein>
<accession>A0AA40LE52</accession>
<dbReference type="Proteomes" id="UP001177744">
    <property type="component" value="Unassembled WGS sequence"/>
</dbReference>
<reference evidence="2" key="1">
    <citation type="submission" date="2023-06" db="EMBL/GenBank/DDBJ databases">
        <title>Reference genome for the Northern bat (Eptesicus nilssonii), a most northern bat species.</title>
        <authorList>
            <person name="Laine V.N."/>
            <person name="Pulliainen A.T."/>
            <person name="Lilley T.M."/>
        </authorList>
    </citation>
    <scope>NUCLEOTIDE SEQUENCE</scope>
    <source>
        <strain evidence="2">BLF_Eptnil</strain>
        <tissue evidence="2">Kidney</tissue>
    </source>
</reference>
<proteinExistence type="predicted"/>